<evidence type="ECO:0000313" key="1">
    <source>
        <dbReference type="EMBL" id="GHF33531.1"/>
    </source>
</evidence>
<proteinExistence type="predicted"/>
<keyword evidence="2" id="KW-1185">Reference proteome</keyword>
<protein>
    <recommendedName>
        <fullName evidence="3">Aminoglycoside phosphotransferase domain-containing protein</fullName>
    </recommendedName>
</protein>
<dbReference type="RefSeq" id="WP_190128473.1">
    <property type="nucleotide sequence ID" value="NZ_BNBD01000002.1"/>
</dbReference>
<name>A0A919EA50_9ACTN</name>
<organism evidence="1 2">
    <name type="scientific">Streptomyces mashuensis</name>
    <dbReference type="NCBI Taxonomy" id="33904"/>
    <lineage>
        <taxon>Bacteria</taxon>
        <taxon>Bacillati</taxon>
        <taxon>Actinomycetota</taxon>
        <taxon>Actinomycetes</taxon>
        <taxon>Kitasatosporales</taxon>
        <taxon>Streptomycetaceae</taxon>
        <taxon>Streptomyces</taxon>
    </lineage>
</organism>
<reference evidence="1" key="1">
    <citation type="journal article" date="2014" name="Int. J. Syst. Evol. Microbiol.">
        <title>Complete genome sequence of Corynebacterium casei LMG S-19264T (=DSM 44701T), isolated from a smear-ripened cheese.</title>
        <authorList>
            <consortium name="US DOE Joint Genome Institute (JGI-PGF)"/>
            <person name="Walter F."/>
            <person name="Albersmeier A."/>
            <person name="Kalinowski J."/>
            <person name="Ruckert C."/>
        </authorList>
    </citation>
    <scope>NUCLEOTIDE SEQUENCE</scope>
    <source>
        <strain evidence="1">JCM 4059</strain>
    </source>
</reference>
<gene>
    <name evidence="1" type="ORF">GCM10010218_13280</name>
</gene>
<accession>A0A919EA50</accession>
<sequence>MPALASPARPVAADVFAYAAGQIRSAAAELAPGAVVCLGARTASVTTYVRRVRIGDEELFAKLSFLGVSLVSLLRGTCGDWGAVRARQSAYVATPGSLLEREAAQLWLLRRESALRVPAVVHHGQGVLFTEAVTGPTLEELIVQQPALTAELLGKVMGELDEGLSRPGVVRGLERIAIGERAIDAVFARKFNGLSGPVYMRLAGDVAEDIAAVVARLRRLRFAEPSDGVMHVTFGDLKPEHVFFPDGPSGRPVFLDPGLARGRAGTDEAKLLSRVLLLLLVSAPPYGTARGVADGIAEFVATRTLGMERGARQAWLRQLGLLWLMDTTNILTTYVTAPPGLMLPDLGDSTRRSAGGVLRVLDRVTSLLEAGTEPGTMWRLALAEVVSEAVR</sequence>
<comment type="caution">
    <text evidence="1">The sequence shown here is derived from an EMBL/GenBank/DDBJ whole genome shotgun (WGS) entry which is preliminary data.</text>
</comment>
<dbReference type="Proteomes" id="UP000638313">
    <property type="component" value="Unassembled WGS sequence"/>
</dbReference>
<evidence type="ECO:0000313" key="2">
    <source>
        <dbReference type="Proteomes" id="UP000638313"/>
    </source>
</evidence>
<dbReference type="EMBL" id="BNBD01000002">
    <property type="protein sequence ID" value="GHF33531.1"/>
    <property type="molecule type" value="Genomic_DNA"/>
</dbReference>
<dbReference type="InterPro" id="IPR011009">
    <property type="entry name" value="Kinase-like_dom_sf"/>
</dbReference>
<dbReference type="SUPFAM" id="SSF56112">
    <property type="entry name" value="Protein kinase-like (PK-like)"/>
    <property type="match status" value="1"/>
</dbReference>
<dbReference type="AlphaFoldDB" id="A0A919EA50"/>
<evidence type="ECO:0008006" key="3">
    <source>
        <dbReference type="Google" id="ProtNLM"/>
    </source>
</evidence>
<reference evidence="1" key="2">
    <citation type="submission" date="2020-09" db="EMBL/GenBank/DDBJ databases">
        <authorList>
            <person name="Sun Q."/>
            <person name="Ohkuma M."/>
        </authorList>
    </citation>
    <scope>NUCLEOTIDE SEQUENCE</scope>
    <source>
        <strain evidence="1">JCM 4059</strain>
    </source>
</reference>